<dbReference type="Pfam" id="PF00364">
    <property type="entry name" value="Biotin_lipoyl"/>
    <property type="match status" value="1"/>
</dbReference>
<reference evidence="14 15" key="1">
    <citation type="submission" date="2018-03" db="EMBL/GenBank/DDBJ databases">
        <title>Genomic Encyclopedia of Archaeal and Bacterial Type Strains, Phase II (KMG-II): from individual species to whole genera.</title>
        <authorList>
            <person name="Goeker M."/>
        </authorList>
    </citation>
    <scope>NUCLEOTIDE SEQUENCE [LARGE SCALE GENOMIC DNA]</scope>
    <source>
        <strain evidence="14 15">DSM 29328</strain>
    </source>
</reference>
<comment type="catalytic activity">
    <reaction evidence="9">
        <text>N(6)-[(R)-dihydrolipoyl]-L-lysyl-[protein] + succinyl-CoA = N(6)-[(R)-S(8)-succinyldihydrolipoyl]-L-lysyl-[protein] + CoA</text>
        <dbReference type="Rhea" id="RHEA:15213"/>
        <dbReference type="Rhea" id="RHEA-COMP:10475"/>
        <dbReference type="Rhea" id="RHEA-COMP:20092"/>
        <dbReference type="ChEBI" id="CHEBI:57287"/>
        <dbReference type="ChEBI" id="CHEBI:57292"/>
        <dbReference type="ChEBI" id="CHEBI:83100"/>
        <dbReference type="ChEBI" id="CHEBI:83120"/>
        <dbReference type="EC" id="2.3.1.61"/>
    </reaction>
</comment>
<evidence type="ECO:0000259" key="12">
    <source>
        <dbReference type="PROSITE" id="PS50968"/>
    </source>
</evidence>
<dbReference type="SUPFAM" id="SSF47005">
    <property type="entry name" value="Peripheral subunit-binding domain of 2-oxo acid dehydrogenase complex"/>
    <property type="match status" value="1"/>
</dbReference>
<keyword evidence="6 10" id="KW-0808">Transferase</keyword>
<dbReference type="GO" id="GO:0031405">
    <property type="term" value="F:lipoic acid binding"/>
    <property type="evidence" value="ECO:0007669"/>
    <property type="project" value="TreeGrafter"/>
</dbReference>
<evidence type="ECO:0000256" key="8">
    <source>
        <dbReference type="ARBA" id="ARBA00023315"/>
    </source>
</evidence>
<name>A0A2T0RZ36_9RHOB</name>
<organism evidence="14 15">
    <name type="scientific">Aliiruegeria haliotis</name>
    <dbReference type="NCBI Taxonomy" id="1280846"/>
    <lineage>
        <taxon>Bacteria</taxon>
        <taxon>Pseudomonadati</taxon>
        <taxon>Pseudomonadota</taxon>
        <taxon>Alphaproteobacteria</taxon>
        <taxon>Rhodobacterales</taxon>
        <taxon>Roseobacteraceae</taxon>
        <taxon>Aliiruegeria</taxon>
    </lineage>
</organism>
<sequence>MVERVIKLPDIGEGITEAEISEWEVEVGEWISEDDIVGTVLTDKAAVEIPSSASGKVLWRAGEPGDVLPIGAPLVKIDVVDETEADTLGPETGRAEAPVEAEDTAAPEPPDTDDKPQPPKVVRNGAGKALAAPAVRHRAAALGIDLSQVDGTGPEGRVTHADLDARLATGGGSAPLVQGDGVTEVKIIGLRRKIAEQMTRAHARIPQITIVEEVDVTELERLRMAMNADRTEAQPKLTLLPFLMRAAVVARQVAPQVNARYDDETGTLWQHDAVHFGIAIQTGQGLMVPVLRHAEALTLRDAASGIVRLAEAARAGTLTREELSGSTITITSLGPLGAVATTPIVNHPEVAILGVNRKQIRPHWDGRAFVPRDMMNLSASFDHRIVDGWDAAQFIARLKSLLETPALLFA</sequence>
<evidence type="ECO:0000256" key="9">
    <source>
        <dbReference type="ARBA" id="ARBA00052761"/>
    </source>
</evidence>
<dbReference type="OrthoDB" id="9805770at2"/>
<evidence type="ECO:0000259" key="13">
    <source>
        <dbReference type="PROSITE" id="PS51826"/>
    </source>
</evidence>
<dbReference type="SUPFAM" id="SSF52777">
    <property type="entry name" value="CoA-dependent acyltransferases"/>
    <property type="match status" value="1"/>
</dbReference>
<dbReference type="PANTHER" id="PTHR43178:SF5">
    <property type="entry name" value="LIPOAMIDE ACYLTRANSFERASE COMPONENT OF BRANCHED-CHAIN ALPHA-KETO ACID DEHYDROGENASE COMPLEX, MITOCHONDRIAL"/>
    <property type="match status" value="1"/>
</dbReference>
<evidence type="ECO:0000256" key="11">
    <source>
        <dbReference type="SAM" id="MobiDB-lite"/>
    </source>
</evidence>
<comment type="similarity">
    <text evidence="4 10">Belongs to the 2-oxoacid dehydrogenase family.</text>
</comment>
<evidence type="ECO:0000256" key="4">
    <source>
        <dbReference type="ARBA" id="ARBA00007317"/>
    </source>
</evidence>
<dbReference type="InterPro" id="IPR050743">
    <property type="entry name" value="2-oxoacid_DH_E2_comp"/>
</dbReference>
<dbReference type="SUPFAM" id="SSF51230">
    <property type="entry name" value="Single hybrid motif"/>
    <property type="match status" value="1"/>
</dbReference>
<dbReference type="EC" id="2.3.1.-" evidence="10"/>
<dbReference type="GO" id="GO:0004149">
    <property type="term" value="F:dihydrolipoyllysine-residue succinyltransferase activity"/>
    <property type="evidence" value="ECO:0007669"/>
    <property type="project" value="UniProtKB-EC"/>
</dbReference>
<proteinExistence type="inferred from homology"/>
<keyword evidence="7 10" id="KW-0450">Lipoyl</keyword>
<dbReference type="Pfam" id="PF02817">
    <property type="entry name" value="E3_binding"/>
    <property type="match status" value="1"/>
</dbReference>
<evidence type="ECO:0000256" key="10">
    <source>
        <dbReference type="RuleBase" id="RU003423"/>
    </source>
</evidence>
<evidence type="ECO:0000256" key="6">
    <source>
        <dbReference type="ARBA" id="ARBA00022679"/>
    </source>
</evidence>
<accession>A0A2T0RZ36</accession>
<keyword evidence="8 10" id="KW-0012">Acyltransferase</keyword>
<dbReference type="InterPro" id="IPR004167">
    <property type="entry name" value="PSBD"/>
</dbReference>
<evidence type="ECO:0000256" key="3">
    <source>
        <dbReference type="ARBA" id="ARBA00005145"/>
    </source>
</evidence>
<dbReference type="FunFam" id="3.30.559.10:FF:000007">
    <property type="entry name" value="Dihydrolipoamide acetyltransferase component of pyruvate dehydrogenase complex"/>
    <property type="match status" value="1"/>
</dbReference>
<dbReference type="Gene3D" id="3.30.559.10">
    <property type="entry name" value="Chloramphenicol acetyltransferase-like domain"/>
    <property type="match status" value="1"/>
</dbReference>
<dbReference type="Proteomes" id="UP000239480">
    <property type="component" value="Unassembled WGS sequence"/>
</dbReference>
<evidence type="ECO:0000256" key="7">
    <source>
        <dbReference type="ARBA" id="ARBA00022823"/>
    </source>
</evidence>
<gene>
    <name evidence="14" type="ORF">CLV78_101522</name>
</gene>
<dbReference type="PROSITE" id="PS51826">
    <property type="entry name" value="PSBD"/>
    <property type="match status" value="1"/>
</dbReference>
<dbReference type="PANTHER" id="PTHR43178">
    <property type="entry name" value="DIHYDROLIPOAMIDE ACETYLTRANSFERASE COMPONENT OF PYRUVATE DEHYDROGENASE COMPLEX"/>
    <property type="match status" value="1"/>
</dbReference>
<feature type="domain" description="Lipoyl-binding" evidence="12">
    <location>
        <begin position="3"/>
        <end position="78"/>
    </location>
</feature>
<dbReference type="Pfam" id="PF00198">
    <property type="entry name" value="2-oxoacid_dh"/>
    <property type="match status" value="1"/>
</dbReference>
<evidence type="ECO:0000256" key="1">
    <source>
        <dbReference type="ARBA" id="ARBA00001938"/>
    </source>
</evidence>
<comment type="pathway">
    <text evidence="3">Amino-acid degradation; L-lysine degradation via saccharopine pathway; glutaryl-CoA from L-lysine: step 6/6.</text>
</comment>
<dbReference type="InterPro" id="IPR011053">
    <property type="entry name" value="Single_hybrid_motif"/>
</dbReference>
<comment type="caution">
    <text evidence="14">The sequence shown here is derived from an EMBL/GenBank/DDBJ whole genome shotgun (WGS) entry which is preliminary data.</text>
</comment>
<protein>
    <recommendedName>
        <fullName evidence="10">Dihydrolipoamide acetyltransferase component of pyruvate dehydrogenase complex</fullName>
        <ecNumber evidence="10">2.3.1.-</ecNumber>
    </recommendedName>
</protein>
<dbReference type="InterPro" id="IPR000089">
    <property type="entry name" value="Biotin_lipoyl"/>
</dbReference>
<comment type="function">
    <text evidence="2">E2 component of the 2-oxoglutarate dehydrogenase (OGDH) complex which catalyzes the second step in the conversion of 2-oxoglutarate to succinyl-CoA and CO(2).</text>
</comment>
<evidence type="ECO:0000256" key="5">
    <source>
        <dbReference type="ARBA" id="ARBA00011666"/>
    </source>
</evidence>
<feature type="domain" description="Peripheral subunit-binding (PSBD)" evidence="13">
    <location>
        <begin position="130"/>
        <end position="167"/>
    </location>
</feature>
<dbReference type="Gene3D" id="2.40.50.100">
    <property type="match status" value="1"/>
</dbReference>
<dbReference type="GO" id="GO:0016407">
    <property type="term" value="F:acetyltransferase activity"/>
    <property type="evidence" value="ECO:0007669"/>
    <property type="project" value="TreeGrafter"/>
</dbReference>
<comment type="cofactor">
    <cofactor evidence="1 10">
        <name>(R)-lipoate</name>
        <dbReference type="ChEBI" id="CHEBI:83088"/>
    </cofactor>
</comment>
<dbReference type="InterPro" id="IPR001078">
    <property type="entry name" value="2-oxoacid_DH_actylTfrase"/>
</dbReference>
<dbReference type="InterPro" id="IPR036625">
    <property type="entry name" value="E3-bd_dom_sf"/>
</dbReference>
<keyword evidence="15" id="KW-1185">Reference proteome</keyword>
<dbReference type="EMBL" id="PVTD01000001">
    <property type="protein sequence ID" value="PRY26427.1"/>
    <property type="molecule type" value="Genomic_DNA"/>
</dbReference>
<dbReference type="Gene3D" id="4.10.320.10">
    <property type="entry name" value="E3-binding domain"/>
    <property type="match status" value="1"/>
</dbReference>
<evidence type="ECO:0000313" key="15">
    <source>
        <dbReference type="Proteomes" id="UP000239480"/>
    </source>
</evidence>
<dbReference type="CDD" id="cd06849">
    <property type="entry name" value="lipoyl_domain"/>
    <property type="match status" value="1"/>
</dbReference>
<dbReference type="AlphaFoldDB" id="A0A2T0RZ36"/>
<evidence type="ECO:0000313" key="14">
    <source>
        <dbReference type="EMBL" id="PRY26427.1"/>
    </source>
</evidence>
<dbReference type="PROSITE" id="PS50968">
    <property type="entry name" value="BIOTINYL_LIPOYL"/>
    <property type="match status" value="1"/>
</dbReference>
<comment type="subunit">
    <text evidence="5">Forms a 24-polypeptide structural core with octahedral symmetry. Part of the 2-oxoglutarate dehydrogenase (OGDH) complex composed of E1 (2-oxoglutarate dehydrogenase), E2 (dihydrolipoamide succinyltransferase) and E3 (dihydrolipoamide dehydrogenase); the complex contains multiple copies of the three enzymatic components (E1, E2 and E3).</text>
</comment>
<dbReference type="GO" id="GO:0005737">
    <property type="term" value="C:cytoplasm"/>
    <property type="evidence" value="ECO:0007669"/>
    <property type="project" value="TreeGrafter"/>
</dbReference>
<dbReference type="InterPro" id="IPR023213">
    <property type="entry name" value="CAT-like_dom_sf"/>
</dbReference>
<feature type="region of interest" description="Disordered" evidence="11">
    <location>
        <begin position="85"/>
        <end position="123"/>
    </location>
</feature>
<evidence type="ECO:0000256" key="2">
    <source>
        <dbReference type="ARBA" id="ARBA00004052"/>
    </source>
</evidence>